<feature type="domain" description="ABC1 atypical kinase-like" evidence="2">
    <location>
        <begin position="124"/>
        <end position="379"/>
    </location>
</feature>
<organism evidence="3 4">
    <name type="scientific">Geodia barretti</name>
    <name type="common">Barrett's horny sponge</name>
    <dbReference type="NCBI Taxonomy" id="519541"/>
    <lineage>
        <taxon>Eukaryota</taxon>
        <taxon>Metazoa</taxon>
        <taxon>Porifera</taxon>
        <taxon>Demospongiae</taxon>
        <taxon>Heteroscleromorpha</taxon>
        <taxon>Tetractinellida</taxon>
        <taxon>Astrophorina</taxon>
        <taxon>Geodiidae</taxon>
        <taxon>Geodia</taxon>
    </lineage>
</organism>
<dbReference type="PANTHER" id="PTHR43173">
    <property type="entry name" value="ABC1 FAMILY PROTEIN"/>
    <property type="match status" value="1"/>
</dbReference>
<comment type="similarity">
    <text evidence="1">Belongs to the protein kinase superfamily. ADCK protein kinase family.</text>
</comment>
<reference evidence="3" key="1">
    <citation type="submission" date="2023-03" db="EMBL/GenBank/DDBJ databases">
        <authorList>
            <person name="Steffen K."/>
            <person name="Cardenas P."/>
        </authorList>
    </citation>
    <scope>NUCLEOTIDE SEQUENCE</scope>
</reference>
<sequence>MAASSRSRRLLKLGLSTAAVGTLGGGYAHVKDTPWWSSLPPVRFGRAAIAVLLASADYKWSLRNLEYGTDEYRSTMKEVHQRSALRLRRMCSLNGGLFVKVGQHIASLDYLLPREYVSTFKVFHSSAPSTPLLRLKRVIFEEFGVPAEELFSELGEQLGVASLAQCHRGVLHDGRVVAVKIQHPDVRKNGYTDMSVIDLLVSGVSFVFPNFHFQWLAREVRANLPNELDFQQEARNQEKFSAMFKHLTFIKAPRVYWRYTSTRVLTMEFCDGGKLDDLDYIEKHQLPVDEISHKLGRMYSEMIFVTGYIHCDPHPGNVLVRRRRLSRRERREGRGREGEVEIVLLDHGLYTVLTEEFRMKYCRLWQALINKDLEAVRKYSEQLNAGQLYRLLASMICARAWDSIASGIDQAPMSQNELKRIRTNALMYLSEITQLLDTVPRQLVLILKTNDLLRSADHVLRASNHKQSLLTMSKCCLRAIGDHDIQRCSWWVGRVYVRLRTGWSVLMVSIYELWLNTARALGMAAL</sequence>
<keyword evidence="3" id="KW-0418">Kinase</keyword>
<dbReference type="InterPro" id="IPR045307">
    <property type="entry name" value="ADCK1_dom"/>
</dbReference>
<keyword evidence="4" id="KW-1185">Reference proteome</keyword>
<gene>
    <name evidence="3" type="ORF">GBAR_LOCUS8866</name>
</gene>
<evidence type="ECO:0000256" key="1">
    <source>
        <dbReference type="ARBA" id="ARBA00009670"/>
    </source>
</evidence>
<dbReference type="CDD" id="cd13969">
    <property type="entry name" value="ADCK1-like"/>
    <property type="match status" value="1"/>
</dbReference>
<dbReference type="SUPFAM" id="SSF56112">
    <property type="entry name" value="Protein kinase-like (PK-like)"/>
    <property type="match status" value="1"/>
</dbReference>
<protein>
    <submittedName>
        <fullName evidence="3">AarF domain-containing protein kinase 1</fullName>
    </submittedName>
</protein>
<dbReference type="EMBL" id="CASHTH010001341">
    <property type="protein sequence ID" value="CAI8014138.1"/>
    <property type="molecule type" value="Genomic_DNA"/>
</dbReference>
<keyword evidence="3" id="KW-0808">Transferase</keyword>
<dbReference type="Gene3D" id="1.10.510.10">
    <property type="entry name" value="Transferase(Phosphotransferase) domain 1"/>
    <property type="match status" value="1"/>
</dbReference>
<dbReference type="InterPro" id="IPR004147">
    <property type="entry name" value="ABC1_dom"/>
</dbReference>
<dbReference type="GO" id="GO:0005743">
    <property type="term" value="C:mitochondrial inner membrane"/>
    <property type="evidence" value="ECO:0007669"/>
    <property type="project" value="TreeGrafter"/>
</dbReference>
<dbReference type="PANTHER" id="PTHR43173:SF19">
    <property type="entry name" value="AARF DOMAIN-CONTAINING PROTEIN KINASE 1"/>
    <property type="match status" value="1"/>
</dbReference>
<evidence type="ECO:0000313" key="4">
    <source>
        <dbReference type="Proteomes" id="UP001174909"/>
    </source>
</evidence>
<evidence type="ECO:0000313" key="3">
    <source>
        <dbReference type="EMBL" id="CAI8014138.1"/>
    </source>
</evidence>
<accession>A0AA35WAH6</accession>
<dbReference type="GO" id="GO:0007005">
    <property type="term" value="P:mitochondrion organization"/>
    <property type="evidence" value="ECO:0007669"/>
    <property type="project" value="TreeGrafter"/>
</dbReference>
<dbReference type="Pfam" id="PF03109">
    <property type="entry name" value="ABC1"/>
    <property type="match status" value="1"/>
</dbReference>
<dbReference type="Proteomes" id="UP001174909">
    <property type="component" value="Unassembled WGS sequence"/>
</dbReference>
<dbReference type="InterPro" id="IPR011009">
    <property type="entry name" value="Kinase-like_dom_sf"/>
</dbReference>
<proteinExistence type="inferred from homology"/>
<dbReference type="GO" id="GO:0016301">
    <property type="term" value="F:kinase activity"/>
    <property type="evidence" value="ECO:0007669"/>
    <property type="project" value="UniProtKB-KW"/>
</dbReference>
<evidence type="ECO:0000259" key="2">
    <source>
        <dbReference type="Pfam" id="PF03109"/>
    </source>
</evidence>
<dbReference type="AlphaFoldDB" id="A0AA35WAH6"/>
<dbReference type="GO" id="GO:0055088">
    <property type="term" value="P:lipid homeostasis"/>
    <property type="evidence" value="ECO:0007669"/>
    <property type="project" value="TreeGrafter"/>
</dbReference>
<comment type="caution">
    <text evidence="3">The sequence shown here is derived from an EMBL/GenBank/DDBJ whole genome shotgun (WGS) entry which is preliminary data.</text>
</comment>
<dbReference type="InterPro" id="IPR051130">
    <property type="entry name" value="Mito_struct-func_regulator"/>
</dbReference>
<name>A0AA35WAH6_GEOBA</name>